<sequence>MGFSDTQAPIDAGGDHAEKISHVAVGVQRDDSIPASLRTWSYRKKDWDMGEAKRRGSRTDRIAQAEHRARTEAAQRAMLPASMQEAMDIEARCGVLFSRLTTPNSINEQVLQFARTLSTAAPSFLDCMPEAWSRQSCCDMNVARYIEDHGGRVICGYRIWYNEPLYIEGERHAVWADGDEIRDVSFVDTGETRTLFVPDEKAFDEAPQKVRLAFGDADKSVLAGWEAMMSTVPIQFNSPEDSWNSMPTYEQWLAGTRMPNLIPAWRHGNSSE</sequence>
<proteinExistence type="predicted"/>
<protein>
    <submittedName>
        <fullName evidence="1">Uncharacterized protein</fullName>
    </submittedName>
</protein>
<evidence type="ECO:0000313" key="1">
    <source>
        <dbReference type="EMBL" id="VVE52907.1"/>
    </source>
</evidence>
<dbReference type="AlphaFoldDB" id="A0A5E4YWX9"/>
<organism evidence="1 2">
    <name type="scientific">Pandoraea terrigena</name>
    <dbReference type="NCBI Taxonomy" id="2508292"/>
    <lineage>
        <taxon>Bacteria</taxon>
        <taxon>Pseudomonadati</taxon>
        <taxon>Pseudomonadota</taxon>
        <taxon>Betaproteobacteria</taxon>
        <taxon>Burkholderiales</taxon>
        <taxon>Burkholderiaceae</taxon>
        <taxon>Pandoraea</taxon>
    </lineage>
</organism>
<keyword evidence="2" id="KW-1185">Reference proteome</keyword>
<dbReference type="Proteomes" id="UP000334380">
    <property type="component" value="Unassembled WGS sequence"/>
</dbReference>
<dbReference type="RefSeq" id="WP_217426263.1">
    <property type="nucleotide sequence ID" value="NZ_CABPRU010000019.1"/>
</dbReference>
<name>A0A5E4YWX9_9BURK</name>
<accession>A0A5E4YWX9</accession>
<dbReference type="EMBL" id="CABPRU010000019">
    <property type="protein sequence ID" value="VVE52907.1"/>
    <property type="molecule type" value="Genomic_DNA"/>
</dbReference>
<gene>
    <name evidence="1" type="ORF">PTE31013_04848</name>
</gene>
<evidence type="ECO:0000313" key="2">
    <source>
        <dbReference type="Proteomes" id="UP000334380"/>
    </source>
</evidence>
<reference evidence="1 2" key="1">
    <citation type="submission" date="2019-08" db="EMBL/GenBank/DDBJ databases">
        <authorList>
            <person name="Peeters C."/>
        </authorList>
    </citation>
    <scope>NUCLEOTIDE SEQUENCE [LARGE SCALE GENOMIC DNA]</scope>
    <source>
        <strain evidence="1 2">LMG 31013</strain>
    </source>
</reference>